<evidence type="ECO:0000313" key="3">
    <source>
        <dbReference type="Proteomes" id="UP001642464"/>
    </source>
</evidence>
<feature type="region of interest" description="Disordered" evidence="1">
    <location>
        <begin position="79"/>
        <end position="104"/>
    </location>
</feature>
<proteinExistence type="predicted"/>
<protein>
    <submittedName>
        <fullName evidence="2">Uncharacterized protein</fullName>
    </submittedName>
</protein>
<gene>
    <name evidence="2" type="ORF">SCF082_LOCUS712</name>
</gene>
<dbReference type="Proteomes" id="UP001642464">
    <property type="component" value="Unassembled WGS sequence"/>
</dbReference>
<name>A0ABP0H9C6_9DINO</name>
<accession>A0ABP0H9C6</accession>
<organism evidence="2 3">
    <name type="scientific">Durusdinium trenchii</name>
    <dbReference type="NCBI Taxonomy" id="1381693"/>
    <lineage>
        <taxon>Eukaryota</taxon>
        <taxon>Sar</taxon>
        <taxon>Alveolata</taxon>
        <taxon>Dinophyceae</taxon>
        <taxon>Suessiales</taxon>
        <taxon>Symbiodiniaceae</taxon>
        <taxon>Durusdinium</taxon>
    </lineage>
</organism>
<reference evidence="2 3" key="1">
    <citation type="submission" date="2024-02" db="EMBL/GenBank/DDBJ databases">
        <authorList>
            <person name="Chen Y."/>
            <person name="Shah S."/>
            <person name="Dougan E. K."/>
            <person name="Thang M."/>
            <person name="Chan C."/>
        </authorList>
    </citation>
    <scope>NUCLEOTIDE SEQUENCE [LARGE SCALE GENOMIC DNA]</scope>
</reference>
<evidence type="ECO:0000256" key="1">
    <source>
        <dbReference type="SAM" id="MobiDB-lite"/>
    </source>
</evidence>
<sequence length="125" mass="13721">MANQYSAGTDSGMPECQELPEVTAVTTAVAVPMSLDHSQGKWFVSGEPLPQGFVVSPHPEGHTVPLQHHAMSDLARNAQLPSSASHAAFTSRPSASFERRKKKRSLCCPRSVTPWLFQRGRSHQW</sequence>
<keyword evidence="3" id="KW-1185">Reference proteome</keyword>
<dbReference type="EMBL" id="CAXAMM010000281">
    <property type="protein sequence ID" value="CAK8986821.1"/>
    <property type="molecule type" value="Genomic_DNA"/>
</dbReference>
<evidence type="ECO:0000313" key="2">
    <source>
        <dbReference type="EMBL" id="CAK8986821.1"/>
    </source>
</evidence>
<comment type="caution">
    <text evidence="2">The sequence shown here is derived from an EMBL/GenBank/DDBJ whole genome shotgun (WGS) entry which is preliminary data.</text>
</comment>